<organism evidence="1 2">
    <name type="scientific">Eumeta variegata</name>
    <name type="common">Bagworm moth</name>
    <name type="synonym">Eumeta japonica</name>
    <dbReference type="NCBI Taxonomy" id="151549"/>
    <lineage>
        <taxon>Eukaryota</taxon>
        <taxon>Metazoa</taxon>
        <taxon>Ecdysozoa</taxon>
        <taxon>Arthropoda</taxon>
        <taxon>Hexapoda</taxon>
        <taxon>Insecta</taxon>
        <taxon>Pterygota</taxon>
        <taxon>Neoptera</taxon>
        <taxon>Endopterygota</taxon>
        <taxon>Lepidoptera</taxon>
        <taxon>Glossata</taxon>
        <taxon>Ditrysia</taxon>
        <taxon>Tineoidea</taxon>
        <taxon>Psychidae</taxon>
        <taxon>Oiketicinae</taxon>
        <taxon>Eumeta</taxon>
    </lineage>
</organism>
<comment type="caution">
    <text evidence="1">The sequence shown here is derived from an EMBL/GenBank/DDBJ whole genome shotgun (WGS) entry which is preliminary data.</text>
</comment>
<sequence>MFKVTLALKNVVVIREGHRPNLPSEQACFRRRTNLRILQSVTKILRCSVHCWQRTKTGVRTRLTNLPRLVFIIKRPHQYPLSTRQAGTTFRERTYSGASIIQTSLNRTTTYPNSSSGGLTPPRPARAPLVHLSLVRLLLYSIHIGSSIIRKYRFSEHPSTPISSDDRRSTVLVLRFERRYRRVALFFLPHRVAARPTTQQEAGNLYIVIGIAAVARLTF</sequence>
<name>A0A4C1U3J2_EUMVA</name>
<proteinExistence type="predicted"/>
<evidence type="ECO:0000313" key="1">
    <source>
        <dbReference type="EMBL" id="GBP20849.1"/>
    </source>
</evidence>
<protein>
    <submittedName>
        <fullName evidence="1">Uncharacterized protein</fullName>
    </submittedName>
</protein>
<evidence type="ECO:0000313" key="2">
    <source>
        <dbReference type="Proteomes" id="UP000299102"/>
    </source>
</evidence>
<dbReference type="AlphaFoldDB" id="A0A4C1U3J2"/>
<dbReference type="Proteomes" id="UP000299102">
    <property type="component" value="Unassembled WGS sequence"/>
</dbReference>
<reference evidence="1 2" key="1">
    <citation type="journal article" date="2019" name="Commun. Biol.">
        <title>The bagworm genome reveals a unique fibroin gene that provides high tensile strength.</title>
        <authorList>
            <person name="Kono N."/>
            <person name="Nakamura H."/>
            <person name="Ohtoshi R."/>
            <person name="Tomita M."/>
            <person name="Numata K."/>
            <person name="Arakawa K."/>
        </authorList>
    </citation>
    <scope>NUCLEOTIDE SEQUENCE [LARGE SCALE GENOMIC DNA]</scope>
</reference>
<dbReference type="EMBL" id="BGZK01000123">
    <property type="protein sequence ID" value="GBP20849.1"/>
    <property type="molecule type" value="Genomic_DNA"/>
</dbReference>
<keyword evidence="2" id="KW-1185">Reference proteome</keyword>
<gene>
    <name evidence="1" type="ORF">EVAR_80666_1</name>
</gene>
<accession>A0A4C1U3J2</accession>